<keyword evidence="4" id="KW-1185">Reference proteome</keyword>
<dbReference type="EMBL" id="CP022187">
    <property type="protein sequence ID" value="AWI76688.1"/>
    <property type="molecule type" value="Genomic_DNA"/>
</dbReference>
<organism evidence="3 4">
    <name type="scientific">Parazoarcus communis</name>
    <dbReference type="NCBI Taxonomy" id="41977"/>
    <lineage>
        <taxon>Bacteria</taxon>
        <taxon>Pseudomonadati</taxon>
        <taxon>Pseudomonadota</taxon>
        <taxon>Betaproteobacteria</taxon>
        <taxon>Rhodocyclales</taxon>
        <taxon>Zoogloeaceae</taxon>
        <taxon>Parazoarcus</taxon>
    </lineage>
</organism>
<protein>
    <recommendedName>
        <fullName evidence="2">Tll0287-like domain-containing protein</fullName>
    </recommendedName>
</protein>
<evidence type="ECO:0000256" key="1">
    <source>
        <dbReference type="SAM" id="SignalP"/>
    </source>
</evidence>
<gene>
    <name evidence="3" type="ORF">CEW83_16925</name>
</gene>
<dbReference type="Proteomes" id="UP000244930">
    <property type="component" value="Chromosome"/>
</dbReference>
<dbReference type="KEGG" id="acom:CEW83_16925"/>
<sequence length="191" mass="20264">MRHPLLSALVPVLLTLSAAHAVADETALLAEARGVASSIPPKLIAVLQGEIAKGGTEGAIGVCRDKAPQMAKAASERTGWNIRRVSLKNRNPKAVPDAWERAALEAFDRRAAAGEAPATLEKGEVVVEGGVESYRYMKALPTQALCLSCHGSDTDIDPAVRTKLQALYPDDKATGYTVGEIRGAMTIRRPL</sequence>
<dbReference type="Pfam" id="PF11845">
    <property type="entry name" value="Tll0287-like"/>
    <property type="match status" value="1"/>
</dbReference>
<dbReference type="AlphaFoldDB" id="A0A2U8GT99"/>
<accession>A0A2U8GT99</accession>
<keyword evidence="1" id="KW-0732">Signal</keyword>
<evidence type="ECO:0000259" key="2">
    <source>
        <dbReference type="Pfam" id="PF11845"/>
    </source>
</evidence>
<dbReference type="InterPro" id="IPR021796">
    <property type="entry name" value="Tll0287-like_dom"/>
</dbReference>
<proteinExistence type="predicted"/>
<evidence type="ECO:0000313" key="4">
    <source>
        <dbReference type="Proteomes" id="UP000244930"/>
    </source>
</evidence>
<feature type="chain" id="PRO_5016021808" description="Tll0287-like domain-containing protein" evidence="1">
    <location>
        <begin position="24"/>
        <end position="191"/>
    </location>
</feature>
<name>A0A2U8GT99_9RHOO</name>
<evidence type="ECO:0000313" key="3">
    <source>
        <dbReference type="EMBL" id="AWI76688.1"/>
    </source>
</evidence>
<feature type="domain" description="Tll0287-like" evidence="2">
    <location>
        <begin position="35"/>
        <end position="190"/>
    </location>
</feature>
<reference evidence="3 4" key="1">
    <citation type="submission" date="2017-06" db="EMBL/GenBank/DDBJ databases">
        <title>Azoarcus.</title>
        <authorList>
            <person name="Woo J.-H."/>
            <person name="Kim H.-S."/>
        </authorList>
    </citation>
    <scope>NUCLEOTIDE SEQUENCE [LARGE SCALE GENOMIC DNA]</scope>
    <source>
        <strain evidence="3 4">TSPY31</strain>
    </source>
</reference>
<dbReference type="RefSeq" id="WP_108950387.1">
    <property type="nucleotide sequence ID" value="NZ_CP022187.1"/>
</dbReference>
<feature type="signal peptide" evidence="1">
    <location>
        <begin position="1"/>
        <end position="23"/>
    </location>
</feature>